<dbReference type="GO" id="GO:0000978">
    <property type="term" value="F:RNA polymerase II cis-regulatory region sequence-specific DNA binding"/>
    <property type="evidence" value="ECO:0007669"/>
    <property type="project" value="TreeGrafter"/>
</dbReference>
<name>A0AAJ7PA17_9ACAR</name>
<dbReference type="PANTHER" id="PTHR15065">
    <property type="entry name" value="INSULINOMA-ASSOCIATED 1"/>
    <property type="match status" value="1"/>
</dbReference>
<keyword evidence="4 9" id="KW-0863">Zinc-finger</keyword>
<gene>
    <name evidence="12" type="primary">LOC108864155</name>
</gene>
<feature type="domain" description="C2H2-type" evidence="10">
    <location>
        <begin position="169"/>
        <end position="197"/>
    </location>
</feature>
<reference evidence="12" key="1">
    <citation type="submission" date="2025-08" db="UniProtKB">
        <authorList>
            <consortium name="RefSeq"/>
        </authorList>
    </citation>
    <scope>IDENTIFICATION</scope>
</reference>
<feature type="domain" description="C2H2-type" evidence="10">
    <location>
        <begin position="139"/>
        <end position="166"/>
    </location>
</feature>
<dbReference type="GO" id="GO:0010564">
    <property type="term" value="P:regulation of cell cycle process"/>
    <property type="evidence" value="ECO:0007669"/>
    <property type="project" value="TreeGrafter"/>
</dbReference>
<dbReference type="SMART" id="SM00355">
    <property type="entry name" value="ZnF_C2H2"/>
    <property type="match status" value="3"/>
</dbReference>
<dbReference type="FunFam" id="3.30.160.60:FF:001896">
    <property type="entry name" value="insulinoma-associated protein 1b"/>
    <property type="match status" value="1"/>
</dbReference>
<dbReference type="InterPro" id="IPR036236">
    <property type="entry name" value="Znf_C2H2_sf"/>
</dbReference>
<dbReference type="InterPro" id="IPR013087">
    <property type="entry name" value="Znf_C2H2_type"/>
</dbReference>
<dbReference type="PANTHER" id="PTHR15065:SF4">
    <property type="entry name" value="LD18634P"/>
    <property type="match status" value="1"/>
</dbReference>
<sequence>MPNGFLPNSTLTLSMSTPPNPRKRLLRCALLDFANVVALEAPLPPSPVSPGSPVESPVNLTIPAPPIRVDLPLTPDYYHDMSLQNPIGYNPIPDSFSIAGSPPKKLCTTKFTCKLCSLNFSDPFSLARHVCAAIRPVEYRCPECDKVFNNPANLASHRRWHKPSAQQQLNCPHCSMVFRRNSLLKKHVDSEHTHLQHLRHDLRATAGSQSSGRLHSNLIPHIAGLTHHPESPFIPVPSLH</sequence>
<evidence type="ECO:0000256" key="1">
    <source>
        <dbReference type="ARBA" id="ARBA00004123"/>
    </source>
</evidence>
<dbReference type="KEGG" id="goe:108864155"/>
<dbReference type="GO" id="GO:0001227">
    <property type="term" value="F:DNA-binding transcription repressor activity, RNA polymerase II-specific"/>
    <property type="evidence" value="ECO:0007669"/>
    <property type="project" value="TreeGrafter"/>
</dbReference>
<evidence type="ECO:0000256" key="7">
    <source>
        <dbReference type="ARBA" id="ARBA00023163"/>
    </source>
</evidence>
<dbReference type="GO" id="GO:0017053">
    <property type="term" value="C:transcription repressor complex"/>
    <property type="evidence" value="ECO:0007669"/>
    <property type="project" value="TreeGrafter"/>
</dbReference>
<dbReference type="GO" id="GO:0030182">
    <property type="term" value="P:neuron differentiation"/>
    <property type="evidence" value="ECO:0007669"/>
    <property type="project" value="TreeGrafter"/>
</dbReference>
<keyword evidence="2" id="KW-0479">Metal-binding</keyword>
<keyword evidence="7" id="KW-0804">Transcription</keyword>
<keyword evidence="3" id="KW-0677">Repeat</keyword>
<evidence type="ECO:0000256" key="6">
    <source>
        <dbReference type="ARBA" id="ARBA00023015"/>
    </source>
</evidence>
<dbReference type="GO" id="GO:0005634">
    <property type="term" value="C:nucleus"/>
    <property type="evidence" value="ECO:0007669"/>
    <property type="project" value="UniProtKB-SubCell"/>
</dbReference>
<keyword evidence="11" id="KW-1185">Reference proteome</keyword>
<evidence type="ECO:0000256" key="5">
    <source>
        <dbReference type="ARBA" id="ARBA00022833"/>
    </source>
</evidence>
<protein>
    <submittedName>
        <fullName evidence="12">Insulinoma-associated protein 1-like</fullName>
    </submittedName>
</protein>
<evidence type="ECO:0000313" key="12">
    <source>
        <dbReference type="RefSeq" id="XP_018494713.1"/>
    </source>
</evidence>
<dbReference type="Proteomes" id="UP000694867">
    <property type="component" value="Unplaced"/>
</dbReference>
<evidence type="ECO:0000259" key="10">
    <source>
        <dbReference type="PROSITE" id="PS50157"/>
    </source>
</evidence>
<evidence type="ECO:0000256" key="9">
    <source>
        <dbReference type="PROSITE-ProRule" id="PRU00042"/>
    </source>
</evidence>
<dbReference type="Gene3D" id="3.30.160.60">
    <property type="entry name" value="Classic Zinc Finger"/>
    <property type="match status" value="1"/>
</dbReference>
<evidence type="ECO:0000313" key="11">
    <source>
        <dbReference type="Proteomes" id="UP000694867"/>
    </source>
</evidence>
<evidence type="ECO:0000256" key="8">
    <source>
        <dbReference type="ARBA" id="ARBA00023242"/>
    </source>
</evidence>
<organism evidence="11 12">
    <name type="scientific">Galendromus occidentalis</name>
    <name type="common">western predatory mite</name>
    <dbReference type="NCBI Taxonomy" id="34638"/>
    <lineage>
        <taxon>Eukaryota</taxon>
        <taxon>Metazoa</taxon>
        <taxon>Ecdysozoa</taxon>
        <taxon>Arthropoda</taxon>
        <taxon>Chelicerata</taxon>
        <taxon>Arachnida</taxon>
        <taxon>Acari</taxon>
        <taxon>Parasitiformes</taxon>
        <taxon>Mesostigmata</taxon>
        <taxon>Gamasina</taxon>
        <taxon>Phytoseioidea</taxon>
        <taxon>Phytoseiidae</taxon>
        <taxon>Typhlodrominae</taxon>
        <taxon>Galendromus</taxon>
    </lineage>
</organism>
<proteinExistence type="predicted"/>
<dbReference type="GeneID" id="108864155"/>
<dbReference type="GO" id="GO:0008270">
    <property type="term" value="F:zinc ion binding"/>
    <property type="evidence" value="ECO:0007669"/>
    <property type="project" value="UniProtKB-KW"/>
</dbReference>
<dbReference type="RefSeq" id="XP_018494713.1">
    <property type="nucleotide sequence ID" value="XM_018639197.1"/>
</dbReference>
<evidence type="ECO:0000256" key="4">
    <source>
        <dbReference type="ARBA" id="ARBA00022771"/>
    </source>
</evidence>
<keyword evidence="5" id="KW-0862">Zinc</keyword>
<comment type="subcellular location">
    <subcellularLocation>
        <location evidence="1">Nucleus</location>
    </subcellularLocation>
</comment>
<dbReference type="PROSITE" id="PS50157">
    <property type="entry name" value="ZINC_FINGER_C2H2_2"/>
    <property type="match status" value="2"/>
</dbReference>
<accession>A0AAJ7PA17</accession>
<keyword evidence="8" id="KW-0539">Nucleus</keyword>
<dbReference type="Pfam" id="PF00096">
    <property type="entry name" value="zf-C2H2"/>
    <property type="match status" value="2"/>
</dbReference>
<dbReference type="AlphaFoldDB" id="A0AAJ7PA17"/>
<keyword evidence="6" id="KW-0805">Transcription regulation</keyword>
<evidence type="ECO:0000256" key="3">
    <source>
        <dbReference type="ARBA" id="ARBA00022737"/>
    </source>
</evidence>
<dbReference type="InterPro" id="IPR042972">
    <property type="entry name" value="INSM1/2"/>
</dbReference>
<dbReference type="SUPFAM" id="SSF57667">
    <property type="entry name" value="beta-beta-alpha zinc fingers"/>
    <property type="match status" value="1"/>
</dbReference>
<evidence type="ECO:0000256" key="2">
    <source>
        <dbReference type="ARBA" id="ARBA00022723"/>
    </source>
</evidence>
<dbReference type="PROSITE" id="PS00028">
    <property type="entry name" value="ZINC_FINGER_C2H2_1"/>
    <property type="match status" value="2"/>
</dbReference>